<sequence>MEIETAPLSGRFTDAENEAGAAPERAAKASETGVFFHNGRQGALALSSRTPGFNLAMTPAVPQPVFAR</sequence>
<organism evidence="2 3">
    <name type="scientific">Roseiarcus fermentans</name>
    <dbReference type="NCBI Taxonomy" id="1473586"/>
    <lineage>
        <taxon>Bacteria</taxon>
        <taxon>Pseudomonadati</taxon>
        <taxon>Pseudomonadota</taxon>
        <taxon>Alphaproteobacteria</taxon>
        <taxon>Hyphomicrobiales</taxon>
        <taxon>Roseiarcaceae</taxon>
        <taxon>Roseiarcus</taxon>
    </lineage>
</organism>
<evidence type="ECO:0000313" key="2">
    <source>
        <dbReference type="EMBL" id="RBP08194.1"/>
    </source>
</evidence>
<evidence type="ECO:0000313" key="3">
    <source>
        <dbReference type="Proteomes" id="UP000253529"/>
    </source>
</evidence>
<accession>A0A366F0R3</accession>
<protein>
    <submittedName>
        <fullName evidence="2">Uncharacterized protein</fullName>
    </submittedName>
</protein>
<proteinExistence type="predicted"/>
<dbReference type="AlphaFoldDB" id="A0A366F0R3"/>
<feature type="region of interest" description="Disordered" evidence="1">
    <location>
        <begin position="1"/>
        <end position="26"/>
    </location>
</feature>
<comment type="caution">
    <text evidence="2">The sequence shown here is derived from an EMBL/GenBank/DDBJ whole genome shotgun (WGS) entry which is preliminary data.</text>
</comment>
<reference evidence="2 3" key="1">
    <citation type="submission" date="2018-06" db="EMBL/GenBank/DDBJ databases">
        <title>Genomic Encyclopedia of Type Strains, Phase IV (KMG-IV): sequencing the most valuable type-strain genomes for metagenomic binning, comparative biology and taxonomic classification.</title>
        <authorList>
            <person name="Goeker M."/>
        </authorList>
    </citation>
    <scope>NUCLEOTIDE SEQUENCE [LARGE SCALE GENOMIC DNA]</scope>
    <source>
        <strain evidence="2 3">DSM 24875</strain>
    </source>
</reference>
<gene>
    <name evidence="2" type="ORF">DFR50_12639</name>
</gene>
<dbReference type="Proteomes" id="UP000253529">
    <property type="component" value="Unassembled WGS sequence"/>
</dbReference>
<dbReference type="EMBL" id="QNRK01000026">
    <property type="protein sequence ID" value="RBP08194.1"/>
    <property type="molecule type" value="Genomic_DNA"/>
</dbReference>
<evidence type="ECO:0000256" key="1">
    <source>
        <dbReference type="SAM" id="MobiDB-lite"/>
    </source>
</evidence>
<keyword evidence="3" id="KW-1185">Reference proteome</keyword>
<name>A0A366F0R3_9HYPH</name>